<evidence type="ECO:0000313" key="3">
    <source>
        <dbReference type="Proteomes" id="UP000076408"/>
    </source>
</evidence>
<dbReference type="PANTHER" id="PTHR47331:SF1">
    <property type="entry name" value="GAG-LIKE PROTEIN"/>
    <property type="match status" value="1"/>
</dbReference>
<feature type="domain" description="DUF5641" evidence="1">
    <location>
        <begin position="148"/>
        <end position="222"/>
    </location>
</feature>
<organism evidence="2 3">
    <name type="scientific">Anopheles stephensi</name>
    <name type="common">Indo-Pakistan malaria mosquito</name>
    <dbReference type="NCBI Taxonomy" id="30069"/>
    <lineage>
        <taxon>Eukaryota</taxon>
        <taxon>Metazoa</taxon>
        <taxon>Ecdysozoa</taxon>
        <taxon>Arthropoda</taxon>
        <taxon>Hexapoda</taxon>
        <taxon>Insecta</taxon>
        <taxon>Pterygota</taxon>
        <taxon>Neoptera</taxon>
        <taxon>Endopterygota</taxon>
        <taxon>Diptera</taxon>
        <taxon>Nematocera</taxon>
        <taxon>Culicoidea</taxon>
        <taxon>Culicidae</taxon>
        <taxon>Anophelinae</taxon>
        <taxon>Anopheles</taxon>
    </lineage>
</organism>
<keyword evidence="3" id="KW-1185">Reference proteome</keyword>
<dbReference type="VEuPathDB" id="VectorBase:ASTEI20_037894"/>
<dbReference type="InterPro" id="IPR040676">
    <property type="entry name" value="DUF5641"/>
</dbReference>
<dbReference type="PANTHER" id="PTHR47331">
    <property type="entry name" value="PHD-TYPE DOMAIN-CONTAINING PROTEIN"/>
    <property type="match status" value="1"/>
</dbReference>
<reference evidence="3" key="1">
    <citation type="journal article" date="2014" name="Genome Biol.">
        <title>Genome analysis of a major urban malaria vector mosquito, Anopheles stephensi.</title>
        <authorList>
            <person name="Jiang X."/>
            <person name="Peery A."/>
            <person name="Hall A.B."/>
            <person name="Sharma A."/>
            <person name="Chen X.G."/>
            <person name="Waterhouse R.M."/>
            <person name="Komissarov A."/>
            <person name="Riehle M.M."/>
            <person name="Shouche Y."/>
            <person name="Sharakhova M.V."/>
            <person name="Lawson D."/>
            <person name="Pakpour N."/>
            <person name="Arensburger P."/>
            <person name="Davidson V.L."/>
            <person name="Eiglmeier K."/>
            <person name="Emrich S."/>
            <person name="George P."/>
            <person name="Kennedy R.C."/>
            <person name="Mane S.P."/>
            <person name="Maslen G."/>
            <person name="Oringanje C."/>
            <person name="Qi Y."/>
            <person name="Settlage R."/>
            <person name="Tojo M."/>
            <person name="Tubio J.M."/>
            <person name="Unger M.F."/>
            <person name="Wang B."/>
            <person name="Vernick K.D."/>
            <person name="Ribeiro J.M."/>
            <person name="James A.A."/>
            <person name="Michel K."/>
            <person name="Riehle M.A."/>
            <person name="Luckhart S."/>
            <person name="Sharakhov I.V."/>
            <person name="Tu Z."/>
        </authorList>
    </citation>
    <scope>NUCLEOTIDE SEQUENCE [LARGE SCALE GENOMIC DNA]</scope>
    <source>
        <strain evidence="3">Indian</strain>
    </source>
</reference>
<dbReference type="EnsemblMetazoa" id="ASTEI09802-RA">
    <property type="protein sequence ID" value="ASTEI09802-PA"/>
    <property type="gene ID" value="ASTEI09802"/>
</dbReference>
<proteinExistence type="predicted"/>
<dbReference type="AlphaFoldDB" id="A0A182YMW6"/>
<protein>
    <submittedName>
        <fullName evidence="2">DUF5641 domain-containing protein</fullName>
    </submittedName>
</protein>
<name>A0A182YMW6_ANOST</name>
<dbReference type="VEuPathDB" id="VectorBase:ASTE011792"/>
<dbReference type="VEuPathDB" id="VectorBase:ASTE011128"/>
<dbReference type="VEuPathDB" id="VectorBase:ASTEI20_031230"/>
<accession>A0A182YMW6</accession>
<reference evidence="2" key="2">
    <citation type="submission" date="2020-05" db="UniProtKB">
        <authorList>
            <consortium name="EnsemblMetazoa"/>
        </authorList>
    </citation>
    <scope>IDENTIFICATION</scope>
    <source>
        <strain evidence="2">Indian</strain>
    </source>
</reference>
<evidence type="ECO:0000313" key="2">
    <source>
        <dbReference type="EnsemblMetazoa" id="ASTEI09802-PA"/>
    </source>
</evidence>
<evidence type="ECO:0000259" key="1">
    <source>
        <dbReference type="Pfam" id="PF18701"/>
    </source>
</evidence>
<dbReference type="Proteomes" id="UP000076408">
    <property type="component" value="Unassembled WGS sequence"/>
</dbReference>
<dbReference type="Pfam" id="PF18701">
    <property type="entry name" value="DUF5641"/>
    <property type="match status" value="1"/>
</dbReference>
<sequence length="227" mass="26374">MSGPSSSKADSVRRITGFRLDKQWITLCLTKVQLPSEIHRKLRGLNERAAGFLNSFVKKFGEIYGREHLSSDVLNLQHIVQDVYQYGPLDEFSTYCFENHLQIIKRSVRSGFRCGVQLAARAEERSALDVASTSSNRRYPRLTTNGKNWKTVQARMNGYWRKWVKLYQPTLTRRTKWFEPHKPIQPRDIVLIVDENTPRNCWPRGKVDSVIRRVVVRTARGTTLEKP</sequence>
<dbReference type="VEuPathDB" id="VectorBase:ASTEI09802"/>